<dbReference type="Gene3D" id="3.40.50.960">
    <property type="entry name" value="Lumazine/riboflavin synthase"/>
    <property type="match status" value="1"/>
</dbReference>
<evidence type="ECO:0000256" key="1">
    <source>
        <dbReference type="ARBA" id="ARBA00004917"/>
    </source>
</evidence>
<feature type="binding site" evidence="7">
    <location>
        <position position="119"/>
    </location>
    <ligand>
        <name>5-amino-6-(D-ribitylamino)uracil</name>
        <dbReference type="ChEBI" id="CHEBI:15934"/>
    </ligand>
</feature>
<sequence>MLKSHKEKVEIKKNLLKKAKIAIIRSEFNSSITENLEKYCLNTLLEYGLSRKQIALYKVPGSLEIPVVAQTIAQKKKADVIVALGAVIKGDTYHFEIVANECARGCMDVSLKYNIPIIFEVIPAYNMLQARERAGNNDHNKGREAALAALKILKTLNDVH</sequence>
<accession>A0A1F5FUP3</accession>
<dbReference type="NCBIfam" id="TIGR00114">
    <property type="entry name" value="lumazine-synth"/>
    <property type="match status" value="1"/>
</dbReference>
<evidence type="ECO:0000256" key="3">
    <source>
        <dbReference type="ARBA" id="ARBA00012664"/>
    </source>
</evidence>
<comment type="function">
    <text evidence="7">Catalyzes the formation of 6,7-dimethyl-8-ribityllumazine by condensation of 5-amino-6-(D-ribitylamino)uracil with 3,4-dihydroxy-2-butanone 4-phosphate. This is the penultimate step in the biosynthesis of riboflavin.</text>
</comment>
<proteinExistence type="inferred from homology"/>
<dbReference type="EC" id="2.5.1.78" evidence="3 7"/>
<feature type="binding site" evidence="7">
    <location>
        <begin position="62"/>
        <end position="64"/>
    </location>
    <ligand>
        <name>5-amino-6-(D-ribitylamino)uracil</name>
        <dbReference type="ChEBI" id="CHEBI:15934"/>
    </ligand>
</feature>
<gene>
    <name evidence="7" type="primary">ribH</name>
    <name evidence="8" type="ORF">A2165_04305</name>
</gene>
<dbReference type="EMBL" id="MFAU01000052">
    <property type="protein sequence ID" value="OGD83336.1"/>
    <property type="molecule type" value="Genomic_DNA"/>
</dbReference>
<evidence type="ECO:0000256" key="5">
    <source>
        <dbReference type="ARBA" id="ARBA00022679"/>
    </source>
</evidence>
<evidence type="ECO:0000256" key="6">
    <source>
        <dbReference type="ARBA" id="ARBA00048785"/>
    </source>
</evidence>
<dbReference type="HAMAP" id="MF_00178">
    <property type="entry name" value="Lumazine_synth"/>
    <property type="match status" value="1"/>
</dbReference>
<organism evidence="8 9">
    <name type="scientific">Candidatus Curtissbacteria bacterium RBG_13_40_7</name>
    <dbReference type="NCBI Taxonomy" id="1797706"/>
    <lineage>
        <taxon>Bacteria</taxon>
        <taxon>Candidatus Curtissiibacteriota</taxon>
    </lineage>
</organism>
<evidence type="ECO:0000313" key="8">
    <source>
        <dbReference type="EMBL" id="OGD83336.1"/>
    </source>
</evidence>
<dbReference type="GO" id="GO:0009231">
    <property type="term" value="P:riboflavin biosynthetic process"/>
    <property type="evidence" value="ECO:0007669"/>
    <property type="project" value="UniProtKB-UniRule"/>
</dbReference>
<comment type="caution">
    <text evidence="8">The sequence shown here is derived from an EMBL/GenBank/DDBJ whole genome shotgun (WGS) entry which is preliminary data.</text>
</comment>
<dbReference type="PANTHER" id="PTHR21058">
    <property type="entry name" value="6,7-DIMETHYL-8-RIBITYLLUMAZINE SYNTHASE DMRL SYNTHASE LUMAZINE SYNTHASE"/>
    <property type="match status" value="1"/>
</dbReference>
<keyword evidence="4 7" id="KW-0686">Riboflavin biosynthesis</keyword>
<dbReference type="UniPathway" id="UPA00275">
    <property type="reaction ID" value="UER00404"/>
</dbReference>
<dbReference type="PANTHER" id="PTHR21058:SF0">
    <property type="entry name" value="6,7-DIMETHYL-8-RIBITYLLUMAZINE SYNTHASE"/>
    <property type="match status" value="1"/>
</dbReference>
<evidence type="ECO:0000313" key="9">
    <source>
        <dbReference type="Proteomes" id="UP000179252"/>
    </source>
</evidence>
<reference evidence="8 9" key="1">
    <citation type="journal article" date="2016" name="Nat. Commun.">
        <title>Thousands of microbial genomes shed light on interconnected biogeochemical processes in an aquifer system.</title>
        <authorList>
            <person name="Anantharaman K."/>
            <person name="Brown C.T."/>
            <person name="Hug L.A."/>
            <person name="Sharon I."/>
            <person name="Castelle C.J."/>
            <person name="Probst A.J."/>
            <person name="Thomas B.C."/>
            <person name="Singh A."/>
            <person name="Wilkins M.J."/>
            <person name="Karaoz U."/>
            <person name="Brodie E.L."/>
            <person name="Williams K.H."/>
            <person name="Hubbard S.S."/>
            <person name="Banfield J.F."/>
        </authorList>
    </citation>
    <scope>NUCLEOTIDE SEQUENCE [LARGE SCALE GENOMIC DNA]</scope>
</reference>
<dbReference type="Proteomes" id="UP000179252">
    <property type="component" value="Unassembled WGS sequence"/>
</dbReference>
<dbReference type="Pfam" id="PF00885">
    <property type="entry name" value="DMRL_synthase"/>
    <property type="match status" value="1"/>
</dbReference>
<feature type="binding site" evidence="7">
    <location>
        <begin position="86"/>
        <end position="88"/>
    </location>
    <ligand>
        <name>5-amino-6-(D-ribitylamino)uracil</name>
        <dbReference type="ChEBI" id="CHEBI:15934"/>
    </ligand>
</feature>
<keyword evidence="5 7" id="KW-0808">Transferase</keyword>
<dbReference type="GO" id="GO:0000906">
    <property type="term" value="F:6,7-dimethyl-8-ribityllumazine synthase activity"/>
    <property type="evidence" value="ECO:0007669"/>
    <property type="project" value="UniProtKB-UniRule"/>
</dbReference>
<protein>
    <recommendedName>
        <fullName evidence="3 7">6,7-dimethyl-8-ribityllumazine synthase</fullName>
        <shortName evidence="7">DMRL synthase</shortName>
        <shortName evidence="7">LS</shortName>
        <shortName evidence="7">Lumazine synthase</shortName>
        <ecNumber evidence="3 7">2.5.1.78</ecNumber>
    </recommendedName>
</protein>
<evidence type="ECO:0000256" key="7">
    <source>
        <dbReference type="HAMAP-Rule" id="MF_00178"/>
    </source>
</evidence>
<comment type="pathway">
    <text evidence="1 7">Cofactor biosynthesis; riboflavin biosynthesis; riboflavin from 2-hydroxy-3-oxobutyl phosphate and 5-amino-6-(D-ribitylamino)uracil: step 1/2.</text>
</comment>
<dbReference type="InterPro" id="IPR002180">
    <property type="entry name" value="LS/RS"/>
</dbReference>
<dbReference type="CDD" id="cd09209">
    <property type="entry name" value="Lumazine_synthase-I"/>
    <property type="match status" value="1"/>
</dbReference>
<evidence type="ECO:0000256" key="2">
    <source>
        <dbReference type="ARBA" id="ARBA00007424"/>
    </source>
</evidence>
<feature type="binding site" evidence="7">
    <location>
        <position position="28"/>
    </location>
    <ligand>
        <name>5-amino-6-(D-ribitylamino)uracil</name>
        <dbReference type="ChEBI" id="CHEBI:15934"/>
    </ligand>
</feature>
<comment type="catalytic activity">
    <reaction evidence="6 7">
        <text>(2S)-2-hydroxy-3-oxobutyl phosphate + 5-amino-6-(D-ribitylamino)uracil = 6,7-dimethyl-8-(1-D-ribityl)lumazine + phosphate + 2 H2O + H(+)</text>
        <dbReference type="Rhea" id="RHEA:26152"/>
        <dbReference type="ChEBI" id="CHEBI:15377"/>
        <dbReference type="ChEBI" id="CHEBI:15378"/>
        <dbReference type="ChEBI" id="CHEBI:15934"/>
        <dbReference type="ChEBI" id="CHEBI:43474"/>
        <dbReference type="ChEBI" id="CHEBI:58201"/>
        <dbReference type="ChEBI" id="CHEBI:58830"/>
        <dbReference type="EC" id="2.5.1.78"/>
    </reaction>
</comment>
<dbReference type="AlphaFoldDB" id="A0A1F5FUP3"/>
<name>A0A1F5FUP3_9BACT</name>
<dbReference type="GO" id="GO:0009349">
    <property type="term" value="C:riboflavin synthase complex"/>
    <property type="evidence" value="ECO:0007669"/>
    <property type="project" value="UniProtKB-UniRule"/>
</dbReference>
<feature type="binding site" evidence="7">
    <location>
        <begin position="91"/>
        <end position="92"/>
    </location>
    <ligand>
        <name>(2S)-2-hydroxy-3-oxobutyl phosphate</name>
        <dbReference type="ChEBI" id="CHEBI:58830"/>
    </ligand>
</feature>
<dbReference type="InterPro" id="IPR034964">
    <property type="entry name" value="LS"/>
</dbReference>
<feature type="binding site" evidence="7">
    <location>
        <position position="133"/>
    </location>
    <ligand>
        <name>(2S)-2-hydroxy-3-oxobutyl phosphate</name>
        <dbReference type="ChEBI" id="CHEBI:58830"/>
    </ligand>
</feature>
<dbReference type="GO" id="GO:0005829">
    <property type="term" value="C:cytosol"/>
    <property type="evidence" value="ECO:0007669"/>
    <property type="project" value="TreeGrafter"/>
</dbReference>
<evidence type="ECO:0000256" key="4">
    <source>
        <dbReference type="ARBA" id="ARBA00022619"/>
    </source>
</evidence>
<dbReference type="InterPro" id="IPR036467">
    <property type="entry name" value="LS/RS_sf"/>
</dbReference>
<comment type="similarity">
    <text evidence="2 7">Belongs to the DMRL synthase family.</text>
</comment>
<feature type="active site" description="Proton donor" evidence="7">
    <location>
        <position position="94"/>
    </location>
</feature>
<dbReference type="SUPFAM" id="SSF52121">
    <property type="entry name" value="Lumazine synthase"/>
    <property type="match status" value="1"/>
</dbReference>